<dbReference type="PANTHER" id="PTHR42643">
    <property type="entry name" value="IONOTROPIC RECEPTOR 20A-RELATED"/>
    <property type="match status" value="1"/>
</dbReference>
<dbReference type="SUPFAM" id="SSF53850">
    <property type="entry name" value="Periplasmic binding protein-like II"/>
    <property type="match status" value="1"/>
</dbReference>
<comment type="subcellular location">
    <subcellularLocation>
        <location evidence="1">Cell membrane</location>
        <topology evidence="1">Multi-pass membrane protein</topology>
    </subcellularLocation>
</comment>
<evidence type="ECO:0000256" key="2">
    <source>
        <dbReference type="ARBA" id="ARBA00022475"/>
    </source>
</evidence>
<keyword evidence="6" id="KW-0675">Receptor</keyword>
<feature type="transmembrane region" description="Helical" evidence="8">
    <location>
        <begin position="99"/>
        <end position="121"/>
    </location>
</feature>
<protein>
    <recommendedName>
        <fullName evidence="11">Solute-binding protein family 3/N-terminal domain-containing protein</fullName>
    </recommendedName>
</protein>
<dbReference type="GO" id="GO:0005886">
    <property type="term" value="C:plasma membrane"/>
    <property type="evidence" value="ECO:0007669"/>
    <property type="project" value="UniProtKB-SubCell"/>
</dbReference>
<dbReference type="AlphaFoldDB" id="A0AAW1TT31"/>
<evidence type="ECO:0000256" key="6">
    <source>
        <dbReference type="ARBA" id="ARBA00023170"/>
    </source>
</evidence>
<feature type="transmembrane region" description="Helical" evidence="8">
    <location>
        <begin position="344"/>
        <end position="364"/>
    </location>
</feature>
<evidence type="ECO:0000313" key="9">
    <source>
        <dbReference type="EMBL" id="KAK9874721.1"/>
    </source>
</evidence>
<evidence type="ECO:0000256" key="3">
    <source>
        <dbReference type="ARBA" id="ARBA00022692"/>
    </source>
</evidence>
<dbReference type="EMBL" id="JARQZJ010000032">
    <property type="protein sequence ID" value="KAK9874721.1"/>
    <property type="molecule type" value="Genomic_DNA"/>
</dbReference>
<evidence type="ECO:0000256" key="5">
    <source>
        <dbReference type="ARBA" id="ARBA00023136"/>
    </source>
</evidence>
<dbReference type="Proteomes" id="UP001431783">
    <property type="component" value="Unassembled WGS sequence"/>
</dbReference>
<sequence length="373" mass="43791">MYSPIDVNCIHNRCKNKVMQKEILDEIAGYIGIQFTYIRMPSFLMDRENLLHTNFNAIYLGIQINEKHLEYTSYLLTDRFAWFVPSPQPLPRWSYIIKIYYFHTWIIWVSTILGISLIWTLKEFLSFRKLQLKSIFIVTRTTFHWFLEQKHSVFLDKLSDCILIFCIFLMTTLMNFFFKCRFTYLLTGVNYEEEINSFEEILSKGLIIGGSQYAIRMINTTPEVADYLVWNFNRCIGRACLYRTAFQKDQAALLLSSVALSAGDIFMDEGTGRSLLHKIAEPTFNIFTVAYFNKGHPLVMLFNKKLFQLREAGITSEIISNYFENIKQVEPSLNTTQSLKLDHIVAPMSIWFIGIFFSLIIFFWEVIYGKNVI</sequence>
<keyword evidence="2" id="KW-1003">Cell membrane</keyword>
<feature type="transmembrane region" description="Helical" evidence="8">
    <location>
        <begin position="162"/>
        <end position="178"/>
    </location>
</feature>
<keyword evidence="4 8" id="KW-1133">Transmembrane helix</keyword>
<evidence type="ECO:0000256" key="1">
    <source>
        <dbReference type="ARBA" id="ARBA00004651"/>
    </source>
</evidence>
<evidence type="ECO:0000256" key="4">
    <source>
        <dbReference type="ARBA" id="ARBA00022989"/>
    </source>
</evidence>
<dbReference type="PANTHER" id="PTHR42643:SF30">
    <property type="entry name" value="IONOTROPIC RECEPTOR 40A-RELATED"/>
    <property type="match status" value="1"/>
</dbReference>
<reference evidence="9 10" key="1">
    <citation type="submission" date="2023-03" db="EMBL/GenBank/DDBJ databases">
        <title>Genome insight into feeding habits of ladybird beetles.</title>
        <authorList>
            <person name="Li H.-S."/>
            <person name="Huang Y.-H."/>
            <person name="Pang H."/>
        </authorList>
    </citation>
    <scope>NUCLEOTIDE SEQUENCE [LARGE SCALE GENOMIC DNA]</scope>
    <source>
        <strain evidence="9">SYSU_2023b</strain>
        <tissue evidence="9">Whole body</tissue>
    </source>
</reference>
<accession>A0AAW1TT31</accession>
<comment type="caution">
    <text evidence="9">The sequence shown here is derived from an EMBL/GenBank/DDBJ whole genome shotgun (WGS) entry which is preliminary data.</text>
</comment>
<name>A0AAW1TT31_9CUCU</name>
<evidence type="ECO:0000256" key="8">
    <source>
        <dbReference type="SAM" id="Phobius"/>
    </source>
</evidence>
<evidence type="ECO:0000256" key="7">
    <source>
        <dbReference type="ARBA" id="ARBA00023180"/>
    </source>
</evidence>
<keyword evidence="5 8" id="KW-0472">Membrane</keyword>
<keyword evidence="3 8" id="KW-0812">Transmembrane</keyword>
<evidence type="ECO:0000313" key="10">
    <source>
        <dbReference type="Proteomes" id="UP001431783"/>
    </source>
</evidence>
<proteinExistence type="predicted"/>
<organism evidence="9 10">
    <name type="scientific">Henosepilachna vigintioctopunctata</name>
    <dbReference type="NCBI Taxonomy" id="420089"/>
    <lineage>
        <taxon>Eukaryota</taxon>
        <taxon>Metazoa</taxon>
        <taxon>Ecdysozoa</taxon>
        <taxon>Arthropoda</taxon>
        <taxon>Hexapoda</taxon>
        <taxon>Insecta</taxon>
        <taxon>Pterygota</taxon>
        <taxon>Neoptera</taxon>
        <taxon>Endopterygota</taxon>
        <taxon>Coleoptera</taxon>
        <taxon>Polyphaga</taxon>
        <taxon>Cucujiformia</taxon>
        <taxon>Coccinelloidea</taxon>
        <taxon>Coccinellidae</taxon>
        <taxon>Epilachninae</taxon>
        <taxon>Epilachnini</taxon>
        <taxon>Henosepilachna</taxon>
    </lineage>
</organism>
<gene>
    <name evidence="9" type="ORF">WA026_005537</name>
</gene>
<evidence type="ECO:0008006" key="11">
    <source>
        <dbReference type="Google" id="ProtNLM"/>
    </source>
</evidence>
<dbReference type="InterPro" id="IPR052192">
    <property type="entry name" value="Insect_Ionotropic_Sensory_Rcpt"/>
</dbReference>
<keyword evidence="7" id="KW-0325">Glycoprotein</keyword>
<keyword evidence="10" id="KW-1185">Reference proteome</keyword>